<dbReference type="InterPro" id="IPR012302">
    <property type="entry name" value="Malic_NAD-bd"/>
</dbReference>
<dbReference type="NCBIfam" id="NF041582">
    <property type="entry name" value="malolactic"/>
    <property type="match status" value="1"/>
</dbReference>
<dbReference type="PANTHER" id="PTHR23406">
    <property type="entry name" value="MALIC ENZYME-RELATED"/>
    <property type="match status" value="1"/>
</dbReference>
<feature type="domain" description="Malic enzyme N-terminal" evidence="7">
    <location>
        <begin position="109"/>
        <end position="291"/>
    </location>
</feature>
<evidence type="ECO:0000256" key="2">
    <source>
        <dbReference type="ARBA" id="ARBA00008785"/>
    </source>
</evidence>
<dbReference type="SMART" id="SM01274">
    <property type="entry name" value="malic"/>
    <property type="match status" value="1"/>
</dbReference>
<dbReference type="PANTHER" id="PTHR23406:SF34">
    <property type="entry name" value="NAD-DEPENDENT MALIC ENZYME, MITOCHONDRIAL"/>
    <property type="match status" value="1"/>
</dbReference>
<gene>
    <name evidence="8" type="ORF">QCO44_08360</name>
</gene>
<keyword evidence="9" id="KW-1185">Reference proteome</keyword>
<dbReference type="Pfam" id="PF00390">
    <property type="entry name" value="malic"/>
    <property type="match status" value="1"/>
</dbReference>
<dbReference type="InterPro" id="IPR048182">
    <property type="entry name" value="Malolactic_enz"/>
</dbReference>
<evidence type="ECO:0000256" key="5">
    <source>
        <dbReference type="RuleBase" id="RU003427"/>
    </source>
</evidence>
<dbReference type="InterPro" id="IPR015884">
    <property type="entry name" value="Malic_enzyme_CS"/>
</dbReference>
<feature type="domain" description="Malic enzyme NAD-binding" evidence="6">
    <location>
        <begin position="301"/>
        <end position="557"/>
    </location>
</feature>
<keyword evidence="4" id="KW-0520">NAD</keyword>
<comment type="caution">
    <text evidence="8">The sequence shown here is derived from an EMBL/GenBank/DDBJ whole genome shotgun (WGS) entry which is preliminary data.</text>
</comment>
<dbReference type="Proteomes" id="UP001559623">
    <property type="component" value="Unassembled WGS sequence"/>
</dbReference>
<evidence type="ECO:0000259" key="6">
    <source>
        <dbReference type="SMART" id="SM00919"/>
    </source>
</evidence>
<dbReference type="SUPFAM" id="SSF51735">
    <property type="entry name" value="NAD(P)-binding Rossmann-fold domains"/>
    <property type="match status" value="1"/>
</dbReference>
<dbReference type="EC" id="4.1.1.101" evidence="8"/>
<evidence type="ECO:0000256" key="4">
    <source>
        <dbReference type="ARBA" id="ARBA00023027"/>
    </source>
</evidence>
<dbReference type="InterPro" id="IPR037062">
    <property type="entry name" value="Malic_N_dom_sf"/>
</dbReference>
<dbReference type="Pfam" id="PF03949">
    <property type="entry name" value="Malic_M"/>
    <property type="match status" value="1"/>
</dbReference>
<evidence type="ECO:0000256" key="1">
    <source>
        <dbReference type="ARBA" id="ARBA00001936"/>
    </source>
</evidence>
<dbReference type="EMBL" id="JARVLH010000005">
    <property type="protein sequence ID" value="MEX5285645.1"/>
    <property type="molecule type" value="Genomic_DNA"/>
</dbReference>
<dbReference type="SUPFAM" id="SSF53223">
    <property type="entry name" value="Aminoacid dehydrogenase-like, N-terminal domain"/>
    <property type="match status" value="1"/>
</dbReference>
<name>A0ABV3X623_9FIRM</name>
<dbReference type="PIRSF" id="PIRSF000106">
    <property type="entry name" value="ME"/>
    <property type="match status" value="1"/>
</dbReference>
<comment type="similarity">
    <text evidence="2 5">Belongs to the malic enzymes family.</text>
</comment>
<keyword evidence="3 5" id="KW-0479">Metal-binding</keyword>
<dbReference type="InterPro" id="IPR046346">
    <property type="entry name" value="Aminoacid_DH-like_N_sf"/>
</dbReference>
<sequence>MRNVPVQYAAADYKLCTAGNRRAFLEYRVQECFTDEKEEIMDKKGYALLSDPFQNKGTAFSADERAQFGLTGLLPPHVDTIAEQAQRIYQQMERKSSGLEKRRFLMDVFNRNRRLFYYVFRQHIAELMPIVYDPVIAESIEQYSEQFINPQETAYLSIDHPEAVETTLRQAAGDREIRLIVATDAEGILGIGDWGTDGADIAVGKLMVYTAAAGIDPTSVLPVMLDCGTNRESLLQDPLYLGNRHERVRGKAYDDFIDAFVQTAERLFPRLYLHFEDFGRPNAAPILRRYQKTYPVFNDDCQGTGIITLAGLLGAMKITGQKLTEQRYMCFGAGTAGAGITSRICREMVEQGLSEEEARGHFYLVDKQGLLFDDMGDLTPEQKPFARKRSEFDHADSLTTLTAAVMAVKPTILVGTSTMPGAFTETIVRAMASWCDRPIIFPLSNPTELAEATAEDLIRWSDGRALVATGVPRDPVSYRGTTYEIGQANNALIYPGLGLGSMAVDAKLVTDEMISAAAHSLGAFLTPEAKGAAVIPPVTRLIEFSAAVAVAVAECAVKQGLNRRAVADVKAAVEEMVWKAEY</sequence>
<dbReference type="NCBIfam" id="NF010052">
    <property type="entry name" value="PRK13529.1"/>
    <property type="match status" value="1"/>
</dbReference>
<comment type="cofactor">
    <cofactor evidence="1">
        <name>Mn(2+)</name>
        <dbReference type="ChEBI" id="CHEBI:29035"/>
    </cofactor>
</comment>
<evidence type="ECO:0000313" key="9">
    <source>
        <dbReference type="Proteomes" id="UP001559623"/>
    </source>
</evidence>
<evidence type="ECO:0000256" key="3">
    <source>
        <dbReference type="ARBA" id="ARBA00022723"/>
    </source>
</evidence>
<dbReference type="PROSITE" id="PS00331">
    <property type="entry name" value="MALIC_ENZYMES"/>
    <property type="match status" value="1"/>
</dbReference>
<evidence type="ECO:0000259" key="7">
    <source>
        <dbReference type="SMART" id="SM01274"/>
    </source>
</evidence>
<dbReference type="Gene3D" id="3.40.50.720">
    <property type="entry name" value="NAD(P)-binding Rossmann-like Domain"/>
    <property type="match status" value="1"/>
</dbReference>
<accession>A0ABV3X623</accession>
<dbReference type="InterPro" id="IPR001891">
    <property type="entry name" value="Malic_OxRdtase"/>
</dbReference>
<dbReference type="Gene3D" id="3.40.50.10380">
    <property type="entry name" value="Malic enzyme, N-terminal domain"/>
    <property type="match status" value="1"/>
</dbReference>
<dbReference type="GO" id="GO:0043883">
    <property type="term" value="F:malolactic enzyme activity"/>
    <property type="evidence" value="ECO:0007669"/>
    <property type="project" value="UniProtKB-EC"/>
</dbReference>
<proteinExistence type="inferred from homology"/>
<evidence type="ECO:0000313" key="8">
    <source>
        <dbReference type="EMBL" id="MEX5285645.1"/>
    </source>
</evidence>
<protein>
    <submittedName>
        <fullName evidence="8">Malolactic enzyme</fullName>
        <ecNumber evidence="8">4.1.1.101</ecNumber>
    </submittedName>
</protein>
<dbReference type="InterPro" id="IPR012301">
    <property type="entry name" value="Malic_N_dom"/>
</dbReference>
<dbReference type="RefSeq" id="WP_368847373.1">
    <property type="nucleotide sequence ID" value="NZ_CP194411.1"/>
</dbReference>
<dbReference type="SMART" id="SM00919">
    <property type="entry name" value="Malic_M"/>
    <property type="match status" value="1"/>
</dbReference>
<keyword evidence="8" id="KW-0456">Lyase</keyword>
<dbReference type="PRINTS" id="PR00072">
    <property type="entry name" value="MALOXRDTASE"/>
</dbReference>
<organism evidence="8 9">
    <name type="scientific">Selenomonas sputigena</name>
    <dbReference type="NCBI Taxonomy" id="69823"/>
    <lineage>
        <taxon>Bacteria</taxon>
        <taxon>Bacillati</taxon>
        <taxon>Bacillota</taxon>
        <taxon>Negativicutes</taxon>
        <taxon>Selenomonadales</taxon>
        <taxon>Selenomonadaceae</taxon>
        <taxon>Selenomonas</taxon>
    </lineage>
</organism>
<reference evidence="8 9" key="1">
    <citation type="submission" date="2023-04" db="EMBL/GenBank/DDBJ databases">
        <title>Genome Sequence of Selenomonas sputigena ATCC 33150.</title>
        <authorList>
            <person name="Miller D.P."/>
            <person name="Anvari S."/>
            <person name="Polson S.W."/>
            <person name="Macdonald M."/>
            <person name="Mcdowell J.V."/>
        </authorList>
    </citation>
    <scope>NUCLEOTIDE SEQUENCE [LARGE SCALE GENOMIC DNA]</scope>
    <source>
        <strain evidence="8 9">ATCC 33150</strain>
    </source>
</reference>
<dbReference type="InterPro" id="IPR036291">
    <property type="entry name" value="NAD(P)-bd_dom_sf"/>
</dbReference>